<protein>
    <submittedName>
        <fullName evidence="4">TetR/AcrR family transcriptional regulator</fullName>
    </submittedName>
</protein>
<evidence type="ECO:0000259" key="3">
    <source>
        <dbReference type="PROSITE" id="PS50977"/>
    </source>
</evidence>
<dbReference type="InterPro" id="IPR009057">
    <property type="entry name" value="Homeodomain-like_sf"/>
</dbReference>
<sequence length="231" mass="25723">MESPPEIDELVRSPRQDRSRKTLNRIVNAALALIEEKGVDGASVQDITRRARASVGSFYARFRGKEDLLRYLEIQLWTDAGDSWAAALDEHDWNALTFEELVATLVGVLVQVHRAGARQRRILESRRGPESSSAAARSFDRKLGADIRELLLRHEERIDRPDPGRAVDLCVATVRGTLRLRDTDSLHAASLEELDDEGWEKALAGLCLAYLTNGAAAPSEGGQMDFFEIWG</sequence>
<name>A0ABU9E6P8_9BACT</name>
<dbReference type="PROSITE" id="PS01081">
    <property type="entry name" value="HTH_TETR_1"/>
    <property type="match status" value="1"/>
</dbReference>
<evidence type="ECO:0000313" key="5">
    <source>
        <dbReference type="Proteomes" id="UP001484239"/>
    </source>
</evidence>
<dbReference type="Proteomes" id="UP001484239">
    <property type="component" value="Unassembled WGS sequence"/>
</dbReference>
<dbReference type="PROSITE" id="PS50977">
    <property type="entry name" value="HTH_TETR_2"/>
    <property type="match status" value="1"/>
</dbReference>
<dbReference type="Gene3D" id="1.10.357.10">
    <property type="entry name" value="Tetracycline Repressor, domain 2"/>
    <property type="match status" value="1"/>
</dbReference>
<proteinExistence type="predicted"/>
<feature type="DNA-binding region" description="H-T-H motif" evidence="2">
    <location>
        <begin position="43"/>
        <end position="62"/>
    </location>
</feature>
<dbReference type="PANTHER" id="PTHR30055:SF223">
    <property type="entry name" value="HTH-TYPE TRANSCRIPTIONAL REGULATOR UIDR"/>
    <property type="match status" value="1"/>
</dbReference>
<dbReference type="EMBL" id="JBBHLI010000001">
    <property type="protein sequence ID" value="MEK9499744.1"/>
    <property type="molecule type" value="Genomic_DNA"/>
</dbReference>
<dbReference type="SUPFAM" id="SSF46689">
    <property type="entry name" value="Homeodomain-like"/>
    <property type="match status" value="1"/>
</dbReference>
<dbReference type="Pfam" id="PF00440">
    <property type="entry name" value="TetR_N"/>
    <property type="match status" value="1"/>
</dbReference>
<dbReference type="PANTHER" id="PTHR30055">
    <property type="entry name" value="HTH-TYPE TRANSCRIPTIONAL REGULATOR RUTR"/>
    <property type="match status" value="1"/>
</dbReference>
<keyword evidence="5" id="KW-1185">Reference proteome</keyword>
<keyword evidence="1 2" id="KW-0238">DNA-binding</keyword>
<reference evidence="4 5" key="1">
    <citation type="submission" date="2024-02" db="EMBL/GenBank/DDBJ databases">
        <title>A novel Gemmatimonadota bacterium.</title>
        <authorList>
            <person name="Du Z.-J."/>
            <person name="Ye Y.-Q."/>
        </authorList>
    </citation>
    <scope>NUCLEOTIDE SEQUENCE [LARGE SCALE GENOMIC DNA]</scope>
    <source>
        <strain evidence="4 5">DH-20</strain>
    </source>
</reference>
<comment type="caution">
    <text evidence="4">The sequence shown here is derived from an EMBL/GenBank/DDBJ whole genome shotgun (WGS) entry which is preliminary data.</text>
</comment>
<feature type="domain" description="HTH tetR-type" evidence="3">
    <location>
        <begin position="20"/>
        <end position="80"/>
    </location>
</feature>
<evidence type="ECO:0000256" key="1">
    <source>
        <dbReference type="ARBA" id="ARBA00023125"/>
    </source>
</evidence>
<evidence type="ECO:0000256" key="2">
    <source>
        <dbReference type="PROSITE-ProRule" id="PRU00335"/>
    </source>
</evidence>
<dbReference type="InterPro" id="IPR001647">
    <property type="entry name" value="HTH_TetR"/>
</dbReference>
<organism evidence="4 5">
    <name type="scientific">Gaopeijia maritima</name>
    <dbReference type="NCBI Taxonomy" id="3119007"/>
    <lineage>
        <taxon>Bacteria</taxon>
        <taxon>Pseudomonadati</taxon>
        <taxon>Gemmatimonadota</taxon>
        <taxon>Longimicrobiia</taxon>
        <taxon>Gaopeijiales</taxon>
        <taxon>Gaopeijiaceae</taxon>
        <taxon>Gaopeijia</taxon>
    </lineage>
</organism>
<dbReference type="PRINTS" id="PR00455">
    <property type="entry name" value="HTHTETR"/>
</dbReference>
<evidence type="ECO:0000313" key="4">
    <source>
        <dbReference type="EMBL" id="MEK9499744.1"/>
    </source>
</evidence>
<accession>A0ABU9E6P8</accession>
<dbReference type="InterPro" id="IPR023772">
    <property type="entry name" value="DNA-bd_HTH_TetR-type_CS"/>
</dbReference>
<dbReference type="RefSeq" id="WP_405278235.1">
    <property type="nucleotide sequence ID" value="NZ_CP144380.1"/>
</dbReference>
<gene>
    <name evidence="4" type="ORF">WI372_01955</name>
</gene>
<dbReference type="InterPro" id="IPR050109">
    <property type="entry name" value="HTH-type_TetR-like_transc_reg"/>
</dbReference>